<proteinExistence type="predicted"/>
<dbReference type="EMBL" id="JAMRXG010000008">
    <property type="protein sequence ID" value="MCM6775910.1"/>
    <property type="molecule type" value="Genomic_DNA"/>
</dbReference>
<comment type="caution">
    <text evidence="1">The sequence shown here is derived from an EMBL/GenBank/DDBJ whole genome shotgun (WGS) entry which is preliminary data.</text>
</comment>
<gene>
    <name evidence="1" type="ORF">NDR86_20740</name>
</gene>
<keyword evidence="2" id="KW-1185">Reference proteome</keyword>
<evidence type="ECO:0000313" key="2">
    <source>
        <dbReference type="Proteomes" id="UP001139157"/>
    </source>
</evidence>
<protein>
    <submittedName>
        <fullName evidence="1">Uncharacterized protein</fullName>
    </submittedName>
</protein>
<accession>A0A9X2E951</accession>
<evidence type="ECO:0000313" key="1">
    <source>
        <dbReference type="EMBL" id="MCM6775910.1"/>
    </source>
</evidence>
<organism evidence="1 2">
    <name type="scientific">Nocardia pulmonis</name>
    <dbReference type="NCBI Taxonomy" id="2951408"/>
    <lineage>
        <taxon>Bacteria</taxon>
        <taxon>Bacillati</taxon>
        <taxon>Actinomycetota</taxon>
        <taxon>Actinomycetes</taxon>
        <taxon>Mycobacteriales</taxon>
        <taxon>Nocardiaceae</taxon>
        <taxon>Nocardia</taxon>
    </lineage>
</organism>
<sequence length="375" mass="40604">MPQSSEHDPPPWIEYGEFGERFVRYAVTPERIEAAVSGMAGRGMTIGPFSIGPAGLAGLVAEGSVGKPVIARSGPHVTFEVRVPVTMHVTVTLGGQRLRLEAVVEIDLTLHARTADPLLIVIDIPRIRSRDVSFVMRAQAVGAAFELLLDPIAALVQREVANRLNGMIADPAARRARVFDVEAIMNGVRSQHLSRVEFEWIDYAEFGRRFFPRIVTADRVREVVAGLAGRDIEVGPIHAGPREAATVAVEGTVRMPRLTERAGVDPVSFDLVVPVGLDITVDVLKANRYRAEVSIPLVLLARAADPLLIVIDVPPPEAEDVVVELEAQGWRARALGAVGQIRKQIAVQVVRVVRAELADASGRTIDVAARLDKIG</sequence>
<name>A0A9X2E951_9NOCA</name>
<dbReference type="Proteomes" id="UP001139157">
    <property type="component" value="Unassembled WGS sequence"/>
</dbReference>
<dbReference type="RefSeq" id="WP_251914145.1">
    <property type="nucleotide sequence ID" value="NZ_JAMRXG010000008.1"/>
</dbReference>
<dbReference type="AlphaFoldDB" id="A0A9X2E951"/>
<reference evidence="1" key="1">
    <citation type="submission" date="2022-06" db="EMBL/GenBank/DDBJ databases">
        <title>Novel species in genus nocardia.</title>
        <authorList>
            <person name="Li F."/>
        </authorList>
    </citation>
    <scope>NUCLEOTIDE SEQUENCE</scope>
    <source>
        <strain evidence="1">CDC141</strain>
    </source>
</reference>